<evidence type="ECO:0000256" key="3">
    <source>
        <dbReference type="ARBA" id="ARBA00022692"/>
    </source>
</evidence>
<dbReference type="InterPro" id="IPR015915">
    <property type="entry name" value="Kelch-typ_b-propeller"/>
</dbReference>
<feature type="domain" description="ABC transporter substrate-binding protein PnrA-like" evidence="12">
    <location>
        <begin position="117"/>
        <end position="291"/>
    </location>
</feature>
<dbReference type="SUPFAM" id="SSF117281">
    <property type="entry name" value="Kelch motif"/>
    <property type="match status" value="1"/>
</dbReference>
<dbReference type="InterPro" id="IPR003760">
    <property type="entry name" value="PnrA-like"/>
</dbReference>
<feature type="transmembrane region" description="Helical" evidence="9">
    <location>
        <begin position="832"/>
        <end position="851"/>
    </location>
</feature>
<dbReference type="PANTHER" id="PTHR46093:SF18">
    <property type="entry name" value="FIBRONECTIN TYPE-III DOMAIN-CONTAINING PROTEIN"/>
    <property type="match status" value="1"/>
</dbReference>
<organism evidence="13 14">
    <name type="scientific">Catenaria anguillulae PL171</name>
    <dbReference type="NCBI Taxonomy" id="765915"/>
    <lineage>
        <taxon>Eukaryota</taxon>
        <taxon>Fungi</taxon>
        <taxon>Fungi incertae sedis</taxon>
        <taxon>Blastocladiomycota</taxon>
        <taxon>Blastocladiomycetes</taxon>
        <taxon>Blastocladiales</taxon>
        <taxon>Catenariaceae</taxon>
        <taxon>Catenaria</taxon>
    </lineage>
</organism>
<dbReference type="Proteomes" id="UP000193411">
    <property type="component" value="Unassembled WGS sequence"/>
</dbReference>
<comment type="caution">
    <text evidence="13">The sequence shown here is derived from an EMBL/GenBank/DDBJ whole genome shotgun (WGS) entry which is preliminary data.</text>
</comment>
<evidence type="ECO:0000256" key="2">
    <source>
        <dbReference type="ARBA" id="ARBA00022441"/>
    </source>
</evidence>
<evidence type="ECO:0000256" key="4">
    <source>
        <dbReference type="ARBA" id="ARBA00022729"/>
    </source>
</evidence>
<dbReference type="Pfam" id="PF00003">
    <property type="entry name" value="7tm_3"/>
    <property type="match status" value="1"/>
</dbReference>
<keyword evidence="4 10" id="KW-0732">Signal</keyword>
<evidence type="ECO:0000313" key="13">
    <source>
        <dbReference type="EMBL" id="ORZ35767.1"/>
    </source>
</evidence>
<feature type="compositionally biased region" description="Basic residues" evidence="8">
    <location>
        <begin position="1023"/>
        <end position="1033"/>
    </location>
</feature>
<dbReference type="EMBL" id="MCFL01000020">
    <property type="protein sequence ID" value="ORZ35767.1"/>
    <property type="molecule type" value="Genomic_DNA"/>
</dbReference>
<evidence type="ECO:0000256" key="8">
    <source>
        <dbReference type="SAM" id="MobiDB-lite"/>
    </source>
</evidence>
<protein>
    <recommendedName>
        <fullName evidence="15">G-protein coupled receptors family 3 profile domain-containing protein</fullName>
    </recommendedName>
</protein>
<dbReference type="CDD" id="cd06354">
    <property type="entry name" value="PBP1_PrnA-like"/>
    <property type="match status" value="1"/>
</dbReference>
<feature type="transmembrane region" description="Helical" evidence="9">
    <location>
        <begin position="936"/>
        <end position="958"/>
    </location>
</feature>
<feature type="compositionally biased region" description="Low complexity" evidence="8">
    <location>
        <begin position="1034"/>
        <end position="1050"/>
    </location>
</feature>
<dbReference type="Gene3D" id="3.40.50.2300">
    <property type="match status" value="2"/>
</dbReference>
<reference evidence="13 14" key="1">
    <citation type="submission" date="2016-07" db="EMBL/GenBank/DDBJ databases">
        <title>Pervasive Adenine N6-methylation of Active Genes in Fungi.</title>
        <authorList>
            <consortium name="DOE Joint Genome Institute"/>
            <person name="Mondo S.J."/>
            <person name="Dannebaum R.O."/>
            <person name="Kuo R.C."/>
            <person name="Labutti K."/>
            <person name="Haridas S."/>
            <person name="Kuo A."/>
            <person name="Salamov A."/>
            <person name="Ahrendt S.R."/>
            <person name="Lipzen A."/>
            <person name="Sullivan W."/>
            <person name="Andreopoulos W.B."/>
            <person name="Clum A."/>
            <person name="Lindquist E."/>
            <person name="Daum C."/>
            <person name="Ramamoorthy G.K."/>
            <person name="Gryganskyi A."/>
            <person name="Culley D."/>
            <person name="Magnuson J.K."/>
            <person name="James T.Y."/>
            <person name="O'Malley M.A."/>
            <person name="Stajich J.E."/>
            <person name="Spatafora J.W."/>
            <person name="Visel A."/>
            <person name="Grigoriev I.V."/>
        </authorList>
    </citation>
    <scope>NUCLEOTIDE SEQUENCE [LARGE SCALE GENOMIC DNA]</scope>
    <source>
        <strain evidence="13 14">PL171</strain>
    </source>
</reference>
<dbReference type="Pfam" id="PF24681">
    <property type="entry name" value="Kelch_KLHDC2_KLHL20_DRC7"/>
    <property type="match status" value="1"/>
</dbReference>
<evidence type="ECO:0000259" key="11">
    <source>
        <dbReference type="Pfam" id="PF00003"/>
    </source>
</evidence>
<sequence length="1152" mass="122843">MGISQAIAVLILTSLLSNALRVKVVHDDVMRTPFTVLSISGCQTVAATDSSITCSETFFAAGTTLDNLRAFFRQDSADIYVMVLSFPYFQYYRDLVVEFSSKIMVFPTAFISPPLPNSISISYTEDQGGYVAGTVAAAFTSTKRVAVLGGIPLGSVKRFAHGFLNGVMAVCRDCEVLRTYVPDFASPTLGRATAADFVSRGADVLFSAAGFTGTIGILEAARLGAYVIGVDEDESKTSFAGRPELDRLLTSAIKRVDIAVRNALQIAIMTGKGGQNLVMDATLDGIGLALPFNTTSTRNFTTTLGHDIDLQDGTCATASTRESLIQAVYSSLKRKTTFTLVAGEEGHFQPLTSPIDRTWYNLAPYGERKRVPASLMGHGTVMIGDNRILVWGGTVGSTLQAASEVNVLDYDMFEWKAMTVVGSVPEPRTYHAMAYDAGSNSVLVYGGQANSSTYLESMWRYSVSSNQWTRIVPPTGSSSPGARSGMAYTVVPSTRHLWLYGGARTSGGNLLADLWRLDMQSDQWITVSSPSGAPPPALDHASMVALNSTHIALYGGRLSPSSTLSNALFLYSIPSAAWSSVTLTNVRFPTLPLPAVSHARGVLLDSRRVLFVGGLDAQGQESQSTWVWHIDNSTWARSAFSPIPAPLHSHGLVSFVQNASSTACVYPAIPSLKVCTPSNNPVVVSIGGYNASSSTLSSPWALNVAFASPDPPLPTIGVLEPGLVITVTALNAFGMFSALALAAVLYRNKKHKALRASNVQLSWYVVIGCVAVHAGIVASTWQPARDPSIGLVVTAVLCGGGYTLILAALASRAHMLYSVARMKRVGAKRHNLFILTFTAAYMVLVGIWISYNNTRTVNSLVTNQIQWTILSVNLDWILLVSFPMFALIVSSLSLCQSAMKLKSKMNTVVYAFTCILLIAVTLILGYGSLFLVRIPLLQYVMTAVAASVSTLGVQIVYFGHQIQAIYAPPVVGTATANPTGSTSNPGASTLIAGGGAVVSRIRTMSASFVRGASFSTGLHRKLSHGQLQSHHRSTSQAASTTTSSTTSNTSIETEARRSGIGGIEQKKKCSYCKRIVTEINEQDEFTMTTEALETRTGVVGALRESVEVMQIPNEEEEVGGNREMVAGTVGGGGGARQKKGRSSLSVKLSLGK</sequence>
<keyword evidence="6 9" id="KW-1133">Transmembrane helix</keyword>
<feature type="transmembrane region" description="Helical" evidence="9">
    <location>
        <begin position="758"/>
        <end position="777"/>
    </location>
</feature>
<keyword evidence="3 9" id="KW-0812">Transmembrane</keyword>
<evidence type="ECO:0008006" key="15">
    <source>
        <dbReference type="Google" id="ProtNLM"/>
    </source>
</evidence>
<feature type="region of interest" description="Disordered" evidence="8">
    <location>
        <begin position="1023"/>
        <end position="1059"/>
    </location>
</feature>
<comment type="subcellular location">
    <subcellularLocation>
        <location evidence="1">Membrane</location>
        <topology evidence="1">Multi-pass membrane protein</topology>
    </subcellularLocation>
</comment>
<accession>A0A1Y2HMC5</accession>
<dbReference type="Gene3D" id="2.120.10.80">
    <property type="entry name" value="Kelch-type beta propeller"/>
    <property type="match status" value="2"/>
</dbReference>
<evidence type="ECO:0000259" key="12">
    <source>
        <dbReference type="Pfam" id="PF02608"/>
    </source>
</evidence>
<feature type="transmembrane region" description="Helical" evidence="9">
    <location>
        <begin position="789"/>
        <end position="811"/>
    </location>
</feature>
<feature type="signal peptide" evidence="10">
    <location>
        <begin position="1"/>
        <end position="21"/>
    </location>
</feature>
<name>A0A1Y2HMC5_9FUNG</name>
<evidence type="ECO:0000256" key="5">
    <source>
        <dbReference type="ARBA" id="ARBA00022737"/>
    </source>
</evidence>
<feature type="domain" description="G-protein coupled receptors family 3 profile" evidence="11">
    <location>
        <begin position="722"/>
        <end position="959"/>
    </location>
</feature>
<feature type="chain" id="PRO_5013277049" description="G-protein coupled receptors family 3 profile domain-containing protein" evidence="10">
    <location>
        <begin position="22"/>
        <end position="1152"/>
    </location>
</feature>
<evidence type="ECO:0000313" key="14">
    <source>
        <dbReference type="Proteomes" id="UP000193411"/>
    </source>
</evidence>
<evidence type="ECO:0000256" key="7">
    <source>
        <dbReference type="ARBA" id="ARBA00023136"/>
    </source>
</evidence>
<dbReference type="PANTHER" id="PTHR46093">
    <property type="entry name" value="ACYL-COA-BINDING DOMAIN-CONTAINING PROTEIN 5"/>
    <property type="match status" value="1"/>
</dbReference>
<evidence type="ECO:0000256" key="6">
    <source>
        <dbReference type="ARBA" id="ARBA00022989"/>
    </source>
</evidence>
<proteinExistence type="predicted"/>
<evidence type="ECO:0000256" key="9">
    <source>
        <dbReference type="SAM" id="Phobius"/>
    </source>
</evidence>
<feature type="transmembrane region" description="Helical" evidence="9">
    <location>
        <begin position="723"/>
        <end position="746"/>
    </location>
</feature>
<evidence type="ECO:0000256" key="10">
    <source>
        <dbReference type="SAM" id="SignalP"/>
    </source>
</evidence>
<keyword evidence="2" id="KW-0880">Kelch repeat</keyword>
<dbReference type="GO" id="GO:0004930">
    <property type="term" value="F:G protein-coupled receptor activity"/>
    <property type="evidence" value="ECO:0007669"/>
    <property type="project" value="InterPro"/>
</dbReference>
<feature type="transmembrane region" description="Helical" evidence="9">
    <location>
        <begin position="907"/>
        <end position="930"/>
    </location>
</feature>
<gene>
    <name evidence="13" type="ORF">BCR44DRAFT_35402</name>
</gene>
<keyword evidence="7 9" id="KW-0472">Membrane</keyword>
<dbReference type="Pfam" id="PF02608">
    <property type="entry name" value="Bmp"/>
    <property type="match status" value="1"/>
</dbReference>
<feature type="transmembrane region" description="Helical" evidence="9">
    <location>
        <begin position="876"/>
        <end position="895"/>
    </location>
</feature>
<dbReference type="AlphaFoldDB" id="A0A1Y2HMC5"/>
<feature type="region of interest" description="Disordered" evidence="8">
    <location>
        <begin position="1116"/>
        <end position="1152"/>
    </location>
</feature>
<keyword evidence="5" id="KW-0677">Repeat</keyword>
<dbReference type="OrthoDB" id="2151837at2759"/>
<dbReference type="GO" id="GO:0005886">
    <property type="term" value="C:plasma membrane"/>
    <property type="evidence" value="ECO:0007669"/>
    <property type="project" value="InterPro"/>
</dbReference>
<dbReference type="InterPro" id="IPR017978">
    <property type="entry name" value="GPCR_3_C"/>
</dbReference>
<evidence type="ECO:0000256" key="1">
    <source>
        <dbReference type="ARBA" id="ARBA00004141"/>
    </source>
</evidence>
<keyword evidence="14" id="KW-1185">Reference proteome</keyword>